<feature type="region of interest" description="Disordered" evidence="1">
    <location>
        <begin position="1"/>
        <end position="24"/>
    </location>
</feature>
<dbReference type="Proteomes" id="UP001287286">
    <property type="component" value="Unassembled WGS sequence"/>
</dbReference>
<protein>
    <submittedName>
        <fullName evidence="2">Uncharacterized protein</fullName>
    </submittedName>
</protein>
<comment type="caution">
    <text evidence="2">The sequence shown here is derived from an EMBL/GenBank/DDBJ whole genome shotgun (WGS) entry which is preliminary data.</text>
</comment>
<evidence type="ECO:0000256" key="1">
    <source>
        <dbReference type="SAM" id="MobiDB-lite"/>
    </source>
</evidence>
<feature type="compositionally biased region" description="Polar residues" evidence="1">
    <location>
        <begin position="1"/>
        <end position="11"/>
    </location>
</feature>
<organism evidence="2 3">
    <name type="scientific">Purpureocillium lilacinum</name>
    <name type="common">Paecilomyces lilacinus</name>
    <dbReference type="NCBI Taxonomy" id="33203"/>
    <lineage>
        <taxon>Eukaryota</taxon>
        <taxon>Fungi</taxon>
        <taxon>Dikarya</taxon>
        <taxon>Ascomycota</taxon>
        <taxon>Pezizomycotina</taxon>
        <taxon>Sordariomycetes</taxon>
        <taxon>Hypocreomycetidae</taxon>
        <taxon>Hypocreales</taxon>
        <taxon>Ophiocordycipitaceae</taxon>
        <taxon>Purpureocillium</taxon>
    </lineage>
</organism>
<evidence type="ECO:0000313" key="2">
    <source>
        <dbReference type="EMBL" id="KAK4094581.1"/>
    </source>
</evidence>
<proteinExistence type="predicted"/>
<sequence>MSVPNSGSQDMGNPVGKTDGRQNGRALLSSASVFQTRSGFHWILGCDSPVIDNASVPSKEGIDHDGQRLKTSFSENINGEIKNPLQGIPREALLDSQRRHTTRR</sequence>
<feature type="region of interest" description="Disordered" evidence="1">
    <location>
        <begin position="80"/>
        <end position="104"/>
    </location>
</feature>
<dbReference type="EMBL" id="JAWRVI010000003">
    <property type="protein sequence ID" value="KAK4094581.1"/>
    <property type="molecule type" value="Genomic_DNA"/>
</dbReference>
<accession>A0ABR0CEX5</accession>
<name>A0ABR0CEX5_PURLI</name>
<reference evidence="2 3" key="1">
    <citation type="journal article" date="2024" name="Microbiol. Resour. Announc.">
        <title>Genome annotations for the ascomycete fungi Trichoderma harzianum, Trichoderma aggressivum, and Purpureocillium lilacinum.</title>
        <authorList>
            <person name="Beijen E.P.W."/>
            <person name="Ohm R.A."/>
        </authorList>
    </citation>
    <scope>NUCLEOTIDE SEQUENCE [LARGE SCALE GENOMIC DNA]</scope>
    <source>
        <strain evidence="2 3">CBS 150709</strain>
    </source>
</reference>
<gene>
    <name evidence="2" type="ORF">Purlil1_1186</name>
</gene>
<keyword evidence="3" id="KW-1185">Reference proteome</keyword>
<evidence type="ECO:0000313" key="3">
    <source>
        <dbReference type="Proteomes" id="UP001287286"/>
    </source>
</evidence>